<organism evidence="1">
    <name type="scientific">Candidatus Kentrum sp. DK</name>
    <dbReference type="NCBI Taxonomy" id="2126562"/>
    <lineage>
        <taxon>Bacteria</taxon>
        <taxon>Pseudomonadati</taxon>
        <taxon>Pseudomonadota</taxon>
        <taxon>Gammaproteobacteria</taxon>
        <taxon>Candidatus Kentrum</taxon>
    </lineage>
</organism>
<accession>A0A450SWC4</accession>
<gene>
    <name evidence="1" type="ORF">BECKDK2373B_GA0170837_107222</name>
</gene>
<proteinExistence type="predicted"/>
<protein>
    <submittedName>
        <fullName evidence="1">Uncharacterized protein</fullName>
    </submittedName>
</protein>
<dbReference type="EMBL" id="CAADEX010000072">
    <property type="protein sequence ID" value="VFJ58311.1"/>
    <property type="molecule type" value="Genomic_DNA"/>
</dbReference>
<sequence length="117" mass="13023">MVAEELDISSVNSLIPWFNALIYSFNERIYSFNERIASVNGHVVAKPQPNQESDSGSAWIFFAPKGLRNIAQGCGRSPLPWERQARETTPTGLRHCFHDISLRNPVGVVSVLLPFPG</sequence>
<dbReference type="AlphaFoldDB" id="A0A450SWC4"/>
<reference evidence="1" key="1">
    <citation type="submission" date="2019-02" db="EMBL/GenBank/DDBJ databases">
        <authorList>
            <person name="Gruber-Vodicka R. H."/>
            <person name="Seah K. B. B."/>
        </authorList>
    </citation>
    <scope>NUCLEOTIDE SEQUENCE</scope>
    <source>
        <strain evidence="1">BECK_DK47</strain>
    </source>
</reference>
<name>A0A450SWC4_9GAMM</name>
<evidence type="ECO:0000313" key="1">
    <source>
        <dbReference type="EMBL" id="VFJ58311.1"/>
    </source>
</evidence>